<feature type="region of interest" description="Disordered" evidence="1">
    <location>
        <begin position="16"/>
        <end position="47"/>
    </location>
</feature>
<dbReference type="PANTHER" id="PTHR46250:SF15">
    <property type="entry name" value="OS01G0523800 PROTEIN"/>
    <property type="match status" value="1"/>
</dbReference>
<dbReference type="PANTHER" id="PTHR46250">
    <property type="entry name" value="MYB/SANT-LIKE DNA-BINDING DOMAIN PROTEIN-RELATED"/>
    <property type="match status" value="1"/>
</dbReference>
<accession>A0A1E5URN8</accession>
<dbReference type="EMBL" id="LWDX02066778">
    <property type="protein sequence ID" value="OEL15465.1"/>
    <property type="molecule type" value="Genomic_DNA"/>
</dbReference>
<organism evidence="2 3">
    <name type="scientific">Dichanthelium oligosanthes</name>
    <dbReference type="NCBI Taxonomy" id="888268"/>
    <lineage>
        <taxon>Eukaryota</taxon>
        <taxon>Viridiplantae</taxon>
        <taxon>Streptophyta</taxon>
        <taxon>Embryophyta</taxon>
        <taxon>Tracheophyta</taxon>
        <taxon>Spermatophyta</taxon>
        <taxon>Magnoliopsida</taxon>
        <taxon>Liliopsida</taxon>
        <taxon>Poales</taxon>
        <taxon>Poaceae</taxon>
        <taxon>PACMAD clade</taxon>
        <taxon>Panicoideae</taxon>
        <taxon>Panicodae</taxon>
        <taxon>Paniceae</taxon>
        <taxon>Dichantheliinae</taxon>
        <taxon>Dichanthelium</taxon>
    </lineage>
</organism>
<keyword evidence="3" id="KW-1185">Reference proteome</keyword>
<proteinExistence type="predicted"/>
<name>A0A1E5URN8_9POAL</name>
<gene>
    <name evidence="2" type="ORF">BAE44_0023513</name>
</gene>
<reference evidence="2 3" key="1">
    <citation type="submission" date="2016-09" db="EMBL/GenBank/DDBJ databases">
        <title>The draft genome of Dichanthelium oligosanthes: A C3 panicoid grass species.</title>
        <authorList>
            <person name="Studer A.J."/>
            <person name="Schnable J.C."/>
            <person name="Brutnell T.P."/>
        </authorList>
    </citation>
    <scope>NUCLEOTIDE SEQUENCE [LARGE SCALE GENOMIC DNA]</scope>
    <source>
        <strain evidence="3">cv. Kellogg 1175</strain>
        <tissue evidence="2">Leaf</tissue>
    </source>
</reference>
<sequence length="152" mass="16049">MQCRYRSTPGVIGYGPISSSTLLPREGPRDSSATPDAAIHGGDSSSCPRRSPLLAVLWHDSEIQSGKLKEVCFKSGYCYVLEGVLAAKLPGCGLTAVLLVESRDNPDAKGLYGISFSYFDTLAAIYGKDIATGEGAEGLSEAVSNMEKEIAL</sequence>
<dbReference type="OrthoDB" id="670156at2759"/>
<evidence type="ECO:0000256" key="1">
    <source>
        <dbReference type="SAM" id="MobiDB-lite"/>
    </source>
</evidence>
<evidence type="ECO:0000313" key="2">
    <source>
        <dbReference type="EMBL" id="OEL15465.1"/>
    </source>
</evidence>
<comment type="caution">
    <text evidence="2">The sequence shown here is derived from an EMBL/GenBank/DDBJ whole genome shotgun (WGS) entry which is preliminary data.</text>
</comment>
<dbReference type="AlphaFoldDB" id="A0A1E5URN8"/>
<evidence type="ECO:0000313" key="3">
    <source>
        <dbReference type="Proteomes" id="UP000095767"/>
    </source>
</evidence>
<dbReference type="Proteomes" id="UP000095767">
    <property type="component" value="Unassembled WGS sequence"/>
</dbReference>
<protein>
    <submittedName>
        <fullName evidence="2">Uncharacterized protein</fullName>
    </submittedName>
</protein>